<evidence type="ECO:0000313" key="3">
    <source>
        <dbReference type="Proteomes" id="UP000002051"/>
    </source>
</evidence>
<dbReference type="PaxDb" id="3880-AES70709"/>
<proteinExistence type="predicted"/>
<accession>G7IY95</accession>
<dbReference type="Proteomes" id="UP000002051">
    <property type="component" value="Chromosome 3"/>
</dbReference>
<reference evidence="1 3" key="2">
    <citation type="journal article" date="2014" name="BMC Genomics">
        <title>An improved genome release (version Mt4.0) for the model legume Medicago truncatula.</title>
        <authorList>
            <person name="Tang H."/>
            <person name="Krishnakumar V."/>
            <person name="Bidwell S."/>
            <person name="Rosen B."/>
            <person name="Chan A."/>
            <person name="Zhou S."/>
            <person name="Gentzbittel L."/>
            <person name="Childs K.L."/>
            <person name="Yandell M."/>
            <person name="Gundlach H."/>
            <person name="Mayer K.F."/>
            <person name="Schwartz D.C."/>
            <person name="Town C.D."/>
        </authorList>
    </citation>
    <scope>GENOME REANNOTATION</scope>
    <source>
        <strain evidence="2 3">cv. Jemalong A17</strain>
    </source>
</reference>
<keyword evidence="3" id="KW-1185">Reference proteome</keyword>
<dbReference type="EnsemblPlants" id="AES70709">
    <property type="protein sequence ID" value="AES70709"/>
    <property type="gene ID" value="MTR_3g061400"/>
</dbReference>
<sequence length="66" mass="7531">MVMASLDVYQTIFFSDTTTTPSRFNLHPNKPPTFSFQKPFNLHPNDSSLNFYGSAKFIPQLCEISI</sequence>
<dbReference type="EMBL" id="CM001219">
    <property type="protein sequence ID" value="AES70709.1"/>
    <property type="molecule type" value="Genomic_DNA"/>
</dbReference>
<reference evidence="1 3" key="1">
    <citation type="journal article" date="2011" name="Nature">
        <title>The Medicago genome provides insight into the evolution of rhizobial symbioses.</title>
        <authorList>
            <person name="Young N.D."/>
            <person name="Debelle F."/>
            <person name="Oldroyd G.E."/>
            <person name="Geurts R."/>
            <person name="Cannon S.B."/>
            <person name="Udvardi M.K."/>
            <person name="Benedito V.A."/>
            <person name="Mayer K.F."/>
            <person name="Gouzy J."/>
            <person name="Schoof H."/>
            <person name="Van de Peer Y."/>
            <person name="Proost S."/>
            <person name="Cook D.R."/>
            <person name="Meyers B.C."/>
            <person name="Spannagl M."/>
            <person name="Cheung F."/>
            <person name="De Mita S."/>
            <person name="Krishnakumar V."/>
            <person name="Gundlach H."/>
            <person name="Zhou S."/>
            <person name="Mudge J."/>
            <person name="Bharti A.K."/>
            <person name="Murray J.D."/>
            <person name="Naoumkina M.A."/>
            <person name="Rosen B."/>
            <person name="Silverstein K.A."/>
            <person name="Tang H."/>
            <person name="Rombauts S."/>
            <person name="Zhao P.X."/>
            <person name="Zhou P."/>
            <person name="Barbe V."/>
            <person name="Bardou P."/>
            <person name="Bechner M."/>
            <person name="Bellec A."/>
            <person name="Berger A."/>
            <person name="Berges H."/>
            <person name="Bidwell S."/>
            <person name="Bisseling T."/>
            <person name="Choisne N."/>
            <person name="Couloux A."/>
            <person name="Denny R."/>
            <person name="Deshpande S."/>
            <person name="Dai X."/>
            <person name="Doyle J.J."/>
            <person name="Dudez A.M."/>
            <person name="Farmer A.D."/>
            <person name="Fouteau S."/>
            <person name="Franken C."/>
            <person name="Gibelin C."/>
            <person name="Gish J."/>
            <person name="Goldstein S."/>
            <person name="Gonzalez A.J."/>
            <person name="Green P.J."/>
            <person name="Hallab A."/>
            <person name="Hartog M."/>
            <person name="Hua A."/>
            <person name="Humphray S.J."/>
            <person name="Jeong D.H."/>
            <person name="Jing Y."/>
            <person name="Jocker A."/>
            <person name="Kenton S.M."/>
            <person name="Kim D.J."/>
            <person name="Klee K."/>
            <person name="Lai H."/>
            <person name="Lang C."/>
            <person name="Lin S."/>
            <person name="Macmil S.L."/>
            <person name="Magdelenat G."/>
            <person name="Matthews L."/>
            <person name="McCorrison J."/>
            <person name="Monaghan E.L."/>
            <person name="Mun J.H."/>
            <person name="Najar F.Z."/>
            <person name="Nicholson C."/>
            <person name="Noirot C."/>
            <person name="O'Bleness M."/>
            <person name="Paule C.R."/>
            <person name="Poulain J."/>
            <person name="Prion F."/>
            <person name="Qin B."/>
            <person name="Qu C."/>
            <person name="Retzel E.F."/>
            <person name="Riddle C."/>
            <person name="Sallet E."/>
            <person name="Samain S."/>
            <person name="Samson N."/>
            <person name="Sanders I."/>
            <person name="Saurat O."/>
            <person name="Scarpelli C."/>
            <person name="Schiex T."/>
            <person name="Segurens B."/>
            <person name="Severin A.J."/>
            <person name="Sherrier D.J."/>
            <person name="Shi R."/>
            <person name="Sims S."/>
            <person name="Singer S.R."/>
            <person name="Sinharoy S."/>
            <person name="Sterck L."/>
            <person name="Viollet A."/>
            <person name="Wang B.B."/>
            <person name="Wang K."/>
            <person name="Wang M."/>
            <person name="Wang X."/>
            <person name="Warfsmann J."/>
            <person name="Weissenbach J."/>
            <person name="White D.D."/>
            <person name="White J.D."/>
            <person name="Wiley G.B."/>
            <person name="Wincker P."/>
            <person name="Xing Y."/>
            <person name="Yang L."/>
            <person name="Yao Z."/>
            <person name="Ying F."/>
            <person name="Zhai J."/>
            <person name="Zhou L."/>
            <person name="Zuber A."/>
            <person name="Denarie J."/>
            <person name="Dixon R.A."/>
            <person name="May G.D."/>
            <person name="Schwartz D.C."/>
            <person name="Rogers J."/>
            <person name="Quetier F."/>
            <person name="Town C.D."/>
            <person name="Roe B.A."/>
        </authorList>
    </citation>
    <scope>NUCLEOTIDE SEQUENCE [LARGE SCALE GENOMIC DNA]</scope>
    <source>
        <strain evidence="1">A17</strain>
        <strain evidence="2 3">cv. Jemalong A17</strain>
    </source>
</reference>
<evidence type="ECO:0000313" key="1">
    <source>
        <dbReference type="EMBL" id="AES70709.1"/>
    </source>
</evidence>
<reference evidence="2" key="3">
    <citation type="submission" date="2015-04" db="UniProtKB">
        <authorList>
            <consortium name="EnsemblPlants"/>
        </authorList>
    </citation>
    <scope>IDENTIFICATION</scope>
    <source>
        <strain evidence="2">cv. Jemalong A17</strain>
    </source>
</reference>
<dbReference type="AlphaFoldDB" id="G7IY95"/>
<evidence type="ECO:0000313" key="2">
    <source>
        <dbReference type="EnsemblPlants" id="AES70709"/>
    </source>
</evidence>
<name>G7IY95_MEDTR</name>
<protein>
    <submittedName>
        <fullName evidence="1 2">Uncharacterized protein</fullName>
    </submittedName>
</protein>
<gene>
    <name evidence="1" type="ordered locus">MTR_3g061400</name>
</gene>
<organism evidence="1 3">
    <name type="scientific">Medicago truncatula</name>
    <name type="common">Barrel medic</name>
    <name type="synonym">Medicago tribuloides</name>
    <dbReference type="NCBI Taxonomy" id="3880"/>
    <lineage>
        <taxon>Eukaryota</taxon>
        <taxon>Viridiplantae</taxon>
        <taxon>Streptophyta</taxon>
        <taxon>Embryophyta</taxon>
        <taxon>Tracheophyta</taxon>
        <taxon>Spermatophyta</taxon>
        <taxon>Magnoliopsida</taxon>
        <taxon>eudicotyledons</taxon>
        <taxon>Gunneridae</taxon>
        <taxon>Pentapetalae</taxon>
        <taxon>rosids</taxon>
        <taxon>fabids</taxon>
        <taxon>Fabales</taxon>
        <taxon>Fabaceae</taxon>
        <taxon>Papilionoideae</taxon>
        <taxon>50 kb inversion clade</taxon>
        <taxon>NPAAA clade</taxon>
        <taxon>Hologalegina</taxon>
        <taxon>IRL clade</taxon>
        <taxon>Trifolieae</taxon>
        <taxon>Medicago</taxon>
    </lineage>
</organism>
<dbReference type="HOGENOM" id="CLU_2834960_0_0_1"/>